<feature type="transmembrane region" description="Helical" evidence="6">
    <location>
        <begin position="324"/>
        <end position="345"/>
    </location>
</feature>
<dbReference type="EMBL" id="MASJ01000038">
    <property type="protein sequence ID" value="OCS83279.1"/>
    <property type="molecule type" value="Genomic_DNA"/>
</dbReference>
<organism evidence="7 8">
    <name type="scientific">Caryophanon tenue</name>
    <dbReference type="NCBI Taxonomy" id="33978"/>
    <lineage>
        <taxon>Bacteria</taxon>
        <taxon>Bacillati</taxon>
        <taxon>Bacillota</taxon>
        <taxon>Bacilli</taxon>
        <taxon>Bacillales</taxon>
        <taxon>Caryophanaceae</taxon>
        <taxon>Caryophanon</taxon>
    </lineage>
</organism>
<dbReference type="Proteomes" id="UP000093199">
    <property type="component" value="Unassembled WGS sequence"/>
</dbReference>
<reference evidence="7 8" key="1">
    <citation type="submission" date="2016-07" db="EMBL/GenBank/DDBJ databases">
        <title>Caryophanon tenue genome sequencing.</title>
        <authorList>
            <person name="Verma A."/>
            <person name="Pal Y."/>
            <person name="Krishnamurthi S."/>
        </authorList>
    </citation>
    <scope>NUCLEOTIDE SEQUENCE [LARGE SCALE GENOMIC DNA]</scope>
    <source>
        <strain evidence="7 8">DSM 14152</strain>
    </source>
</reference>
<dbReference type="AlphaFoldDB" id="A0A1C0Y7Y2"/>
<comment type="subcellular location">
    <subcellularLocation>
        <location evidence="1">Cell membrane</location>
        <topology evidence="1">Multi-pass membrane protein</topology>
    </subcellularLocation>
</comment>
<evidence type="ECO:0000256" key="4">
    <source>
        <dbReference type="ARBA" id="ARBA00022989"/>
    </source>
</evidence>
<dbReference type="OrthoDB" id="109075at2"/>
<evidence type="ECO:0000256" key="3">
    <source>
        <dbReference type="ARBA" id="ARBA00022692"/>
    </source>
</evidence>
<feature type="transmembrane region" description="Helical" evidence="6">
    <location>
        <begin position="352"/>
        <end position="371"/>
    </location>
</feature>
<evidence type="ECO:0000256" key="6">
    <source>
        <dbReference type="SAM" id="Phobius"/>
    </source>
</evidence>
<keyword evidence="4 6" id="KW-1133">Transmembrane helix</keyword>
<evidence type="ECO:0000256" key="1">
    <source>
        <dbReference type="ARBA" id="ARBA00004651"/>
    </source>
</evidence>
<feature type="transmembrane region" description="Helical" evidence="6">
    <location>
        <begin position="147"/>
        <end position="177"/>
    </location>
</feature>
<evidence type="ECO:0000256" key="5">
    <source>
        <dbReference type="ARBA" id="ARBA00023136"/>
    </source>
</evidence>
<keyword evidence="2" id="KW-1003">Cell membrane</keyword>
<evidence type="ECO:0000313" key="7">
    <source>
        <dbReference type="EMBL" id="OCS83279.1"/>
    </source>
</evidence>
<dbReference type="PANTHER" id="PTHR30250:SF28">
    <property type="entry name" value="POLYSACCHARIDE BIOSYNTHESIS PROTEIN"/>
    <property type="match status" value="1"/>
</dbReference>
<feature type="transmembrane region" description="Helical" evidence="6">
    <location>
        <begin position="38"/>
        <end position="60"/>
    </location>
</feature>
<dbReference type="PANTHER" id="PTHR30250">
    <property type="entry name" value="PST FAMILY PREDICTED COLANIC ACID TRANSPORTER"/>
    <property type="match status" value="1"/>
</dbReference>
<gene>
    <name evidence="7" type="ORF">A6M13_04450</name>
</gene>
<keyword evidence="5 6" id="KW-0472">Membrane</keyword>
<proteinExistence type="predicted"/>
<feature type="transmembrane region" description="Helical" evidence="6">
    <location>
        <begin position="106"/>
        <end position="126"/>
    </location>
</feature>
<keyword evidence="3 6" id="KW-0812">Transmembrane</keyword>
<dbReference type="STRING" id="33978.A6M13_04450"/>
<dbReference type="RefSeq" id="WP_066546847.1">
    <property type="nucleotide sequence ID" value="NZ_MASJ01000038.1"/>
</dbReference>
<comment type="caution">
    <text evidence="7">The sequence shown here is derived from an EMBL/GenBank/DDBJ whole genome shotgun (WGS) entry which is preliminary data.</text>
</comment>
<dbReference type="GO" id="GO:0005886">
    <property type="term" value="C:plasma membrane"/>
    <property type="evidence" value="ECO:0007669"/>
    <property type="project" value="UniProtKB-SubCell"/>
</dbReference>
<dbReference type="Pfam" id="PF13440">
    <property type="entry name" value="Polysacc_synt_3"/>
    <property type="match status" value="1"/>
</dbReference>
<name>A0A1C0Y7Y2_9BACL</name>
<protein>
    <recommendedName>
        <fullName evidence="9">Polysaccharide biosynthesis protein</fullName>
    </recommendedName>
</protein>
<feature type="transmembrane region" description="Helical" evidence="6">
    <location>
        <begin position="72"/>
        <end position="94"/>
    </location>
</feature>
<evidence type="ECO:0000313" key="8">
    <source>
        <dbReference type="Proteomes" id="UP000093199"/>
    </source>
</evidence>
<keyword evidence="8" id="KW-1185">Reference proteome</keyword>
<dbReference type="InterPro" id="IPR050833">
    <property type="entry name" value="Poly_Biosynth_Transport"/>
</dbReference>
<evidence type="ECO:0008006" key="9">
    <source>
        <dbReference type="Google" id="ProtNLM"/>
    </source>
</evidence>
<sequence length="387" mass="44897">MLKRISILFRGTLLAQLIPFITLPLITRVFNPDEFGEYSLYLTCVTIGVIIATLRLEVAIPIMSKHSLHKDLTQIVTISIINSLFLGFLFFIGLNLFDKFTIYNTYFLSGIYTFSIIIMSYYQIYYQYGIKEGKFKELSNNKWLSQLILAVFLIVFGWALNQYMIIALLLSQLIWIIHLQKKLNFSINIKSVEMKNLKSTLVKYKKFPKFQLPIQLLNTFSLNSMIVSVSFLYSSTELGFYSLTERLLRSPINILGSVTADIFKNMSSKEMDEKGNSLKSYGKIMTFNFVTGIILFSFLYLFIDEIILYFFGETWVLSAVYSKYLIPSLFTMYVFFPVNYLYIVYDAQKIDLSIQTVQLVLIIIWIGIARFQDFQITTLIIGYSSIL</sequence>
<evidence type="ECO:0000256" key="2">
    <source>
        <dbReference type="ARBA" id="ARBA00022475"/>
    </source>
</evidence>
<feature type="transmembrane region" description="Helical" evidence="6">
    <location>
        <begin position="287"/>
        <end position="312"/>
    </location>
</feature>
<accession>A0A1C0Y7Y2</accession>